<dbReference type="EMBL" id="CP022048">
    <property type="protein sequence ID" value="ASE38474.1"/>
    <property type="molecule type" value="Genomic_DNA"/>
</dbReference>
<dbReference type="KEGG" id="bvc:CEP68_02550"/>
<protein>
    <submittedName>
        <fullName evidence="2">Gene transfer agent family protein</fullName>
    </submittedName>
</protein>
<dbReference type="Proteomes" id="UP000197050">
    <property type="component" value="Chromosome"/>
</dbReference>
<name>A0A1Z3U699_BREVE</name>
<evidence type="ECO:0000313" key="3">
    <source>
        <dbReference type="Proteomes" id="UP000197050"/>
    </source>
</evidence>
<gene>
    <name evidence="2" type="ORF">CEP68_02550</name>
</gene>
<dbReference type="GeneID" id="34015401"/>
<feature type="compositionally biased region" description="Polar residues" evidence="1">
    <location>
        <begin position="117"/>
        <end position="135"/>
    </location>
</feature>
<feature type="region of interest" description="Disordered" evidence="1">
    <location>
        <begin position="102"/>
        <end position="135"/>
    </location>
</feature>
<dbReference type="RefSeq" id="WP_088582286.1">
    <property type="nucleotide sequence ID" value="NZ_CP022048.2"/>
</dbReference>
<evidence type="ECO:0000313" key="2">
    <source>
        <dbReference type="EMBL" id="ASE38474.1"/>
    </source>
</evidence>
<proteinExistence type="predicted"/>
<dbReference type="Pfam" id="PF11836">
    <property type="entry name" value="Phage_TAC_11"/>
    <property type="match status" value="1"/>
</dbReference>
<dbReference type="AlphaFoldDB" id="A0A1Z3U699"/>
<dbReference type="InterPro" id="IPR021791">
    <property type="entry name" value="Phage_TAC_11"/>
</dbReference>
<evidence type="ECO:0000256" key="1">
    <source>
        <dbReference type="SAM" id="MobiDB-lite"/>
    </source>
</evidence>
<organism evidence="2 3">
    <name type="scientific">Brevundimonas vesicularis</name>
    <name type="common">Pseudomonas vesicularis</name>
    <dbReference type="NCBI Taxonomy" id="41276"/>
    <lineage>
        <taxon>Bacteria</taxon>
        <taxon>Pseudomonadati</taxon>
        <taxon>Pseudomonadota</taxon>
        <taxon>Alphaproteobacteria</taxon>
        <taxon>Caulobacterales</taxon>
        <taxon>Caulobacteraceae</taxon>
        <taxon>Brevundimonas</taxon>
    </lineage>
</organism>
<feature type="compositionally biased region" description="Acidic residues" evidence="1">
    <location>
        <begin position="103"/>
        <end position="112"/>
    </location>
</feature>
<reference evidence="3" key="1">
    <citation type="submission" date="2017-06" db="EMBL/GenBank/DDBJ databases">
        <title>FDA dAtabase for Regulatory Grade micrObial Sequences (FDA-ARGOS): Supporting development and validation of Infectious Disease Dx tests.</title>
        <authorList>
            <person name="Minogue T."/>
            <person name="Wolcott M."/>
            <person name="Wasieloski L."/>
            <person name="Aguilar W."/>
            <person name="Moore D."/>
            <person name="Tallon L."/>
            <person name="Sadzewicz L."/>
            <person name="Sengamalay N."/>
            <person name="Ott S."/>
            <person name="Godinez A."/>
            <person name="Nagaraj S."/>
            <person name="Nadendla S."/>
            <person name="Geyer C."/>
            <person name="Sichtig H."/>
        </authorList>
    </citation>
    <scope>NUCLEOTIDE SEQUENCE [LARGE SCALE GENOMIC DNA]</scope>
    <source>
        <strain evidence="3">FDAARGOS_289</strain>
    </source>
</reference>
<accession>A0A1Z3U699</accession>
<sequence>MSRSAEVTLAFAGEDRQFRLPIGRLRALQEKCDCGPMELLNRFAGGTWRVDDLRETIHQGLIGGGMEAREAAGALKTDFDDLPLQQFVPLAHAIVMAAVVGAPDEDAGEPQGEEAMTSPSPDQSSGSAVSMGQEP</sequence>